<evidence type="ECO:0000256" key="1">
    <source>
        <dbReference type="SAM" id="Phobius"/>
    </source>
</evidence>
<proteinExistence type="predicted"/>
<organism evidence="2 3">
    <name type="scientific">Nocardia vinacea</name>
    <dbReference type="NCBI Taxonomy" id="96468"/>
    <lineage>
        <taxon>Bacteria</taxon>
        <taxon>Bacillati</taxon>
        <taxon>Actinomycetota</taxon>
        <taxon>Actinomycetes</taxon>
        <taxon>Mycobacteriales</taxon>
        <taxon>Nocardiaceae</taxon>
        <taxon>Nocardia</taxon>
    </lineage>
</organism>
<evidence type="ECO:0000313" key="3">
    <source>
        <dbReference type="Proteomes" id="UP001432062"/>
    </source>
</evidence>
<feature type="transmembrane region" description="Helical" evidence="1">
    <location>
        <begin position="118"/>
        <end position="139"/>
    </location>
</feature>
<sequence>MIEFLKSNAGIFTLATIALVFQLVGAGIVVYDLFRHYGVAGKFAQNMSTIERAHQELQDDSWNVTLTQYTKDGDEAWAKMIRPTVEVLMRANKAGLAADTIAQNLLATVAVPNRWRTWIGPIALLLGIMIAYLATMFSVR</sequence>
<protein>
    <submittedName>
        <fullName evidence="2">Uncharacterized protein</fullName>
    </submittedName>
</protein>
<dbReference type="Proteomes" id="UP001432062">
    <property type="component" value="Chromosome"/>
</dbReference>
<keyword evidence="1" id="KW-0472">Membrane</keyword>
<feature type="transmembrane region" description="Helical" evidence="1">
    <location>
        <begin position="12"/>
        <end position="34"/>
    </location>
</feature>
<dbReference type="RefSeq" id="WP_327096583.1">
    <property type="nucleotide sequence ID" value="NZ_CP109149.1"/>
</dbReference>
<name>A0ABZ1YJR3_9NOCA</name>
<keyword evidence="1" id="KW-1133">Transmembrane helix</keyword>
<keyword evidence="3" id="KW-1185">Reference proteome</keyword>
<keyword evidence="1" id="KW-0812">Transmembrane</keyword>
<reference evidence="2" key="1">
    <citation type="submission" date="2022-10" db="EMBL/GenBank/DDBJ databases">
        <title>The complete genomes of actinobacterial strains from the NBC collection.</title>
        <authorList>
            <person name="Joergensen T.S."/>
            <person name="Alvarez Arevalo M."/>
            <person name="Sterndorff E.B."/>
            <person name="Faurdal D."/>
            <person name="Vuksanovic O."/>
            <person name="Mourched A.-S."/>
            <person name="Charusanti P."/>
            <person name="Shaw S."/>
            <person name="Blin K."/>
            <person name="Weber T."/>
        </authorList>
    </citation>
    <scope>NUCLEOTIDE SEQUENCE</scope>
    <source>
        <strain evidence="2">NBC_01482</strain>
    </source>
</reference>
<gene>
    <name evidence="2" type="ORF">OG563_29690</name>
</gene>
<accession>A0ABZ1YJR3</accession>
<dbReference type="EMBL" id="CP109441">
    <property type="protein sequence ID" value="WUV43388.1"/>
    <property type="molecule type" value="Genomic_DNA"/>
</dbReference>
<evidence type="ECO:0000313" key="2">
    <source>
        <dbReference type="EMBL" id="WUV43388.1"/>
    </source>
</evidence>